<dbReference type="Pfam" id="PF13459">
    <property type="entry name" value="Fer4_15"/>
    <property type="match status" value="1"/>
</dbReference>
<dbReference type="EMBL" id="VMNW02000167">
    <property type="protein sequence ID" value="KAA9148628.1"/>
    <property type="molecule type" value="Genomic_DNA"/>
</dbReference>
<proteinExistence type="predicted"/>
<dbReference type="RefSeq" id="WP_144761678.1">
    <property type="nucleotide sequence ID" value="NZ_VMNW02000167.1"/>
</dbReference>
<dbReference type="Proteomes" id="UP000319769">
    <property type="component" value="Unassembled WGS sequence"/>
</dbReference>
<evidence type="ECO:0000313" key="1">
    <source>
        <dbReference type="EMBL" id="KAA9148628.1"/>
    </source>
</evidence>
<evidence type="ECO:0000313" key="2">
    <source>
        <dbReference type="Proteomes" id="UP000319769"/>
    </source>
</evidence>
<dbReference type="OrthoDB" id="4741951at2"/>
<name>A0A5N0UJK3_9PSEU</name>
<accession>A0A5N0UJK3</accession>
<protein>
    <submittedName>
        <fullName evidence="1">Ferredoxin</fullName>
    </submittedName>
</protein>
<sequence>MFISIDGSRCMGHGRCYTMAETLLSDDDEGFVAERGQRWQVAAELADEAVQARDACPEAAITLGE</sequence>
<dbReference type="SUPFAM" id="SSF54862">
    <property type="entry name" value="4Fe-4S ferredoxins"/>
    <property type="match status" value="1"/>
</dbReference>
<comment type="caution">
    <text evidence="1">The sequence shown here is derived from an EMBL/GenBank/DDBJ whole genome shotgun (WGS) entry which is preliminary data.</text>
</comment>
<gene>
    <name evidence="1" type="ORF">FPZ12_044720</name>
</gene>
<organism evidence="1 2">
    <name type="scientific">Amycolatopsis acidicola</name>
    <dbReference type="NCBI Taxonomy" id="2596893"/>
    <lineage>
        <taxon>Bacteria</taxon>
        <taxon>Bacillati</taxon>
        <taxon>Actinomycetota</taxon>
        <taxon>Actinomycetes</taxon>
        <taxon>Pseudonocardiales</taxon>
        <taxon>Pseudonocardiaceae</taxon>
        <taxon>Amycolatopsis</taxon>
    </lineage>
</organism>
<dbReference type="AlphaFoldDB" id="A0A5N0UJK3"/>
<dbReference type="Gene3D" id="3.30.70.20">
    <property type="match status" value="1"/>
</dbReference>
<keyword evidence="2" id="KW-1185">Reference proteome</keyword>
<reference evidence="1" key="1">
    <citation type="submission" date="2019-09" db="EMBL/GenBank/DDBJ databases">
        <authorList>
            <person name="Teo W.F.A."/>
            <person name="Duangmal K."/>
        </authorList>
    </citation>
    <scope>NUCLEOTIDE SEQUENCE [LARGE SCALE GENOMIC DNA]</scope>
    <source>
        <strain evidence="1">K81G1</strain>
    </source>
</reference>